<evidence type="ECO:0000256" key="1">
    <source>
        <dbReference type="ARBA" id="ARBA00022475"/>
    </source>
</evidence>
<dbReference type="InterPro" id="IPR006741">
    <property type="entry name" value="AgrB"/>
</dbReference>
<reference evidence="9 10" key="1">
    <citation type="submission" date="2018-06" db="EMBL/GenBank/DDBJ databases">
        <authorList>
            <consortium name="Pathogen Informatics"/>
            <person name="Doyle S."/>
        </authorList>
    </citation>
    <scope>NUCLEOTIDE SEQUENCE [LARGE SCALE GENOMIC DNA]</scope>
    <source>
        <strain evidence="9 10">NCTC7582</strain>
    </source>
</reference>
<feature type="transmembrane region" description="Helical" evidence="8">
    <location>
        <begin position="145"/>
        <end position="160"/>
    </location>
</feature>
<accession>A0A2X0YJV0</accession>
<dbReference type="Pfam" id="PF04647">
    <property type="entry name" value="AgrB"/>
    <property type="match status" value="1"/>
</dbReference>
<gene>
    <name evidence="9" type="primary">agrB</name>
    <name evidence="9" type="ORF">NCTC7582_00008</name>
</gene>
<keyword evidence="5 9" id="KW-0378">Hydrolase</keyword>
<evidence type="ECO:0000256" key="4">
    <source>
        <dbReference type="ARBA" id="ARBA00022692"/>
    </source>
</evidence>
<evidence type="ECO:0000313" key="9">
    <source>
        <dbReference type="EMBL" id="SPT95507.1"/>
    </source>
</evidence>
<keyword evidence="7 8" id="KW-0472">Membrane</keyword>
<sequence>MTFISSLENYLVNILIQEKHNYIEREKIVYGVRLILNDFWKVIIIYLIAYCLNCFTATLITHIVFYMLRQVCFGFHFQNNIVCLITSIISLPVGIFFIKSLNREDNYMLFLAIISTLVLLSFAPIGTKKRPVFNQNHRVFLRKKLFVRLLILWTISILLHEDFQYFILYAIVLIAVSILTQKILGGNINED</sequence>
<keyword evidence="2" id="KW-0673">Quorum sensing</keyword>
<evidence type="ECO:0000313" key="10">
    <source>
        <dbReference type="Proteomes" id="UP000251431"/>
    </source>
</evidence>
<keyword evidence="6 8" id="KW-1133">Transmembrane helix</keyword>
<keyword evidence="3" id="KW-0645">Protease</keyword>
<dbReference type="GO" id="GO:0006508">
    <property type="term" value="P:proteolysis"/>
    <property type="evidence" value="ECO:0007669"/>
    <property type="project" value="UniProtKB-KW"/>
</dbReference>
<name>A0A2X0YJV0_9BACI</name>
<feature type="transmembrane region" description="Helical" evidence="8">
    <location>
        <begin position="80"/>
        <end position="101"/>
    </location>
</feature>
<evidence type="ECO:0000256" key="7">
    <source>
        <dbReference type="ARBA" id="ARBA00023136"/>
    </source>
</evidence>
<evidence type="ECO:0000256" key="3">
    <source>
        <dbReference type="ARBA" id="ARBA00022670"/>
    </source>
</evidence>
<organism evidence="9 10">
    <name type="scientific">Lysinibacillus capsici</name>
    <dbReference type="NCBI Taxonomy" id="2115968"/>
    <lineage>
        <taxon>Bacteria</taxon>
        <taxon>Bacillati</taxon>
        <taxon>Bacillota</taxon>
        <taxon>Bacilli</taxon>
        <taxon>Bacillales</taxon>
        <taxon>Bacillaceae</taxon>
        <taxon>Lysinibacillus</taxon>
    </lineage>
</organism>
<proteinExistence type="predicted"/>
<keyword evidence="4 8" id="KW-0812">Transmembrane</keyword>
<dbReference type="GO" id="GO:0016020">
    <property type="term" value="C:membrane"/>
    <property type="evidence" value="ECO:0007669"/>
    <property type="project" value="InterPro"/>
</dbReference>
<feature type="transmembrane region" description="Helical" evidence="8">
    <location>
        <begin position="107"/>
        <end position="125"/>
    </location>
</feature>
<dbReference type="GO" id="GO:0009372">
    <property type="term" value="P:quorum sensing"/>
    <property type="evidence" value="ECO:0007669"/>
    <property type="project" value="UniProtKB-KW"/>
</dbReference>
<feature type="transmembrane region" description="Helical" evidence="8">
    <location>
        <begin position="43"/>
        <end position="68"/>
    </location>
</feature>
<dbReference type="RefSeq" id="WP_048395045.1">
    <property type="nucleotide sequence ID" value="NZ_CP134502.1"/>
</dbReference>
<keyword evidence="1" id="KW-1003">Cell membrane</keyword>
<evidence type="ECO:0000256" key="8">
    <source>
        <dbReference type="SAM" id="Phobius"/>
    </source>
</evidence>
<dbReference type="SMART" id="SM00793">
    <property type="entry name" value="AgrB"/>
    <property type="match status" value="1"/>
</dbReference>
<dbReference type="Proteomes" id="UP000251431">
    <property type="component" value="Unassembled WGS sequence"/>
</dbReference>
<evidence type="ECO:0000256" key="6">
    <source>
        <dbReference type="ARBA" id="ARBA00022989"/>
    </source>
</evidence>
<dbReference type="GO" id="GO:0008233">
    <property type="term" value="F:peptidase activity"/>
    <property type="evidence" value="ECO:0007669"/>
    <property type="project" value="UniProtKB-KW"/>
</dbReference>
<evidence type="ECO:0000256" key="5">
    <source>
        <dbReference type="ARBA" id="ARBA00022801"/>
    </source>
</evidence>
<dbReference type="AlphaFoldDB" id="A0A2X0YJV0"/>
<feature type="transmembrane region" description="Helical" evidence="8">
    <location>
        <begin position="166"/>
        <end position="184"/>
    </location>
</feature>
<dbReference type="EC" id="3.4.-.-" evidence="9"/>
<protein>
    <submittedName>
        <fullName evidence="9">Accessory gene regulator protein B</fullName>
        <ecNumber evidence="9">3.4.-.-</ecNumber>
    </submittedName>
</protein>
<evidence type="ECO:0000256" key="2">
    <source>
        <dbReference type="ARBA" id="ARBA00022654"/>
    </source>
</evidence>
<dbReference type="EMBL" id="UAQE01000001">
    <property type="protein sequence ID" value="SPT95507.1"/>
    <property type="molecule type" value="Genomic_DNA"/>
</dbReference>